<name>A0ABR8CCP0_9CYAN</name>
<comment type="caution">
    <text evidence="2">The sequence shown here is derived from an EMBL/GenBank/DDBJ whole genome shotgun (WGS) entry which is preliminary data.</text>
</comment>
<dbReference type="Pfam" id="PF13699">
    <property type="entry name" value="eCIS_core"/>
    <property type="match status" value="1"/>
</dbReference>
<keyword evidence="3" id="KW-1185">Reference proteome</keyword>
<dbReference type="Proteomes" id="UP000618445">
    <property type="component" value="Unassembled WGS sequence"/>
</dbReference>
<organism evidence="2 3">
    <name type="scientific">Phormidium tenue FACHB-1050</name>
    <dbReference type="NCBI Taxonomy" id="2692857"/>
    <lineage>
        <taxon>Bacteria</taxon>
        <taxon>Bacillati</taxon>
        <taxon>Cyanobacteriota</taxon>
        <taxon>Cyanophyceae</taxon>
        <taxon>Oscillatoriophycideae</taxon>
        <taxon>Oscillatoriales</taxon>
        <taxon>Oscillatoriaceae</taxon>
        <taxon>Phormidium</taxon>
    </lineage>
</organism>
<evidence type="ECO:0000313" key="2">
    <source>
        <dbReference type="EMBL" id="MBD2318349.1"/>
    </source>
</evidence>
<protein>
    <submittedName>
        <fullName evidence="2">DUF4157 domain-containing protein</fullName>
    </submittedName>
</protein>
<evidence type="ECO:0000313" key="3">
    <source>
        <dbReference type="Proteomes" id="UP000618445"/>
    </source>
</evidence>
<dbReference type="EMBL" id="JACJQY010000027">
    <property type="protein sequence ID" value="MBD2318349.1"/>
    <property type="molecule type" value="Genomic_DNA"/>
</dbReference>
<accession>A0ABR8CCP0</accession>
<dbReference type="InterPro" id="IPR025295">
    <property type="entry name" value="eCIS_core_dom"/>
</dbReference>
<reference evidence="2 3" key="1">
    <citation type="journal article" date="2020" name="ISME J.">
        <title>Comparative genomics reveals insights into cyanobacterial evolution and habitat adaptation.</title>
        <authorList>
            <person name="Chen M.Y."/>
            <person name="Teng W.K."/>
            <person name="Zhao L."/>
            <person name="Hu C.X."/>
            <person name="Zhou Y.K."/>
            <person name="Han B.P."/>
            <person name="Song L.R."/>
            <person name="Shu W.S."/>
        </authorList>
    </citation>
    <scope>NUCLEOTIDE SEQUENCE [LARGE SCALE GENOMIC DNA]</scope>
    <source>
        <strain evidence="2 3">FACHB-1050</strain>
    </source>
</reference>
<evidence type="ECO:0000259" key="1">
    <source>
        <dbReference type="Pfam" id="PF13699"/>
    </source>
</evidence>
<proteinExistence type="predicted"/>
<gene>
    <name evidence="2" type="ORF">H6G05_16025</name>
</gene>
<sequence>MAIQAKLTIGQPNDKYEQEADATAARVVQQINSPITSQSQPVQRQEIEEDEELQMKPLIQRRESIVGGEASTDLESAIQSARGSGQSLDANLQQSMGQAMGADFSGVKVHTDSQSDQLNKSIQAKAFTTGQDLFFRQGAYEPSSRGGQELIAHELTHVVQQNGGAVQRMNHQIDATKSVVQRAWVEDDGVHMWDQLVDGVTWFAQGSEVMWFNITDASEIKDGREDEYKLYEGQKKSSEQWEALRLAAISKDELGGMSQEAWQKFVSGQKNSIKEELETVSDGNVPPESIQDLVEHASRKYTYWRANDDILLGILLGPFEANWFKAKACLTMGQWPIPVPKEKESALKAAGVQIMQALVDMRTRKWKAFTDRIKPEFTERMRMYEDQELQSDVIESQKEKGQGLLNIFDSVGAQAVTSDVDLSTGGSNSELGIQFVNSKFRLEFVNGRVIPYDPGTVFDINLYASDWIHGEAGFSDSGGVRTITPKPEVQGLTAESEKERTRKMEVWSLVKVRRNMNDKEWASYFAMTLNSLTDESVRDEMEYKLEEADLEYQIFKLRVEIKQLEMEEKLKSQEEAFFRGRESAFGPHDEYQEEAHVTRAANAIYEETLTEVKLLRSQINKLKAVDNGAVINAEEINNLGIQLGNKIAEALTYANEVYATEGAVQHTVLKQGAKKKLEKLKGTPEKPNLENAHLTGVDYNIKPELYLQSVNENVGDSLHSINHFKNVPHYAVYRAGKYLSRLCDAAEQLLTKSGAKKAPFYEDLALIGKNAVRVKAINVQGIEGDPEYVKQDSFFKDYNDSNLSTVREAVITFGAKIPQLFNEKKLQEQEQQKLAQEQQKLVQEQQKPVAEVGSGS</sequence>
<feature type="domain" description="eCIS core" evidence="1">
    <location>
        <begin position="88"/>
        <end position="164"/>
    </location>
</feature>